<protein>
    <submittedName>
        <fullName evidence="1">Uncharacterized protein</fullName>
    </submittedName>
</protein>
<reference evidence="1 2" key="1">
    <citation type="submission" date="2016-03" db="EMBL/GenBank/DDBJ databases">
        <authorList>
            <person name="Ploux O."/>
        </authorList>
    </citation>
    <scope>NUCLEOTIDE SEQUENCE [LARGE SCALE GENOMIC DNA]</scope>
    <source>
        <strain evidence="1 2">URUG2</strain>
    </source>
</reference>
<dbReference type="RefSeq" id="XP_023627472.1">
    <property type="nucleotide sequence ID" value="XM_023771704.1"/>
</dbReference>
<gene>
    <name evidence="1" type="ORF">RCC_06441</name>
</gene>
<dbReference type="AlphaFoldDB" id="A0A2D3VID9"/>
<dbReference type="Proteomes" id="UP000225277">
    <property type="component" value="Unassembled WGS sequence"/>
</dbReference>
<dbReference type="EMBL" id="FJUY01000009">
    <property type="protein sequence ID" value="CZT20583.1"/>
    <property type="molecule type" value="Genomic_DNA"/>
</dbReference>
<keyword evidence="2" id="KW-1185">Reference proteome</keyword>
<proteinExistence type="predicted"/>
<sequence>MSCLPVDCPSSPFTGLKGEGGHLEQHDICVRHTSLLLQRTRRRHL</sequence>
<dbReference type="GeneID" id="35601578"/>
<organism evidence="1 2">
    <name type="scientific">Ramularia collo-cygni</name>
    <dbReference type="NCBI Taxonomy" id="112498"/>
    <lineage>
        <taxon>Eukaryota</taxon>
        <taxon>Fungi</taxon>
        <taxon>Dikarya</taxon>
        <taxon>Ascomycota</taxon>
        <taxon>Pezizomycotina</taxon>
        <taxon>Dothideomycetes</taxon>
        <taxon>Dothideomycetidae</taxon>
        <taxon>Mycosphaerellales</taxon>
        <taxon>Mycosphaerellaceae</taxon>
        <taxon>Ramularia</taxon>
    </lineage>
</organism>
<evidence type="ECO:0000313" key="1">
    <source>
        <dbReference type="EMBL" id="CZT20583.1"/>
    </source>
</evidence>
<accession>A0A2D3VID9</accession>
<evidence type="ECO:0000313" key="2">
    <source>
        <dbReference type="Proteomes" id="UP000225277"/>
    </source>
</evidence>
<name>A0A2D3VID9_9PEZI</name>